<keyword evidence="3" id="KW-1185">Reference proteome</keyword>
<proteinExistence type="predicted"/>
<reference evidence="2 3" key="1">
    <citation type="submission" date="2019-10" db="EMBL/GenBank/DDBJ databases">
        <title>Two novel species isolated from a subtropical stream in China.</title>
        <authorList>
            <person name="Lu H."/>
        </authorList>
    </citation>
    <scope>NUCLEOTIDE SEQUENCE [LARGE SCALE GENOMIC DNA]</scope>
    <source>
        <strain evidence="2 3">FT29W</strain>
    </source>
</reference>
<name>A0A6A7N272_9BURK</name>
<organism evidence="2 3">
    <name type="scientific">Rugamonas aquatica</name>
    <dbReference type="NCBI Taxonomy" id="2743357"/>
    <lineage>
        <taxon>Bacteria</taxon>
        <taxon>Pseudomonadati</taxon>
        <taxon>Pseudomonadota</taxon>
        <taxon>Betaproteobacteria</taxon>
        <taxon>Burkholderiales</taxon>
        <taxon>Oxalobacteraceae</taxon>
        <taxon>Telluria group</taxon>
        <taxon>Rugamonas</taxon>
    </lineage>
</organism>
<evidence type="ECO:0000256" key="1">
    <source>
        <dbReference type="SAM" id="SignalP"/>
    </source>
</evidence>
<dbReference type="PROSITE" id="PS51257">
    <property type="entry name" value="PROKAR_LIPOPROTEIN"/>
    <property type="match status" value="1"/>
</dbReference>
<evidence type="ECO:0008006" key="4">
    <source>
        <dbReference type="Google" id="ProtNLM"/>
    </source>
</evidence>
<protein>
    <recommendedName>
        <fullName evidence="4">Lysozyme inhibitor LprI N-terminal domain-containing protein</fullName>
    </recommendedName>
</protein>
<dbReference type="EMBL" id="WHUG01000004">
    <property type="protein sequence ID" value="MQA39133.1"/>
    <property type="molecule type" value="Genomic_DNA"/>
</dbReference>
<evidence type="ECO:0000313" key="2">
    <source>
        <dbReference type="EMBL" id="MQA39133.1"/>
    </source>
</evidence>
<dbReference type="AlphaFoldDB" id="A0A6A7N272"/>
<accession>A0A6A7N272</accession>
<sequence length="227" mass="24807">MTTMKTTHRLLYTLLLATLGCASAHAAGLELSDCDILIGKKSNAAYKDWLKDNQKEADAGDRDAIRLRAIEAHNRLACYEEKLTGDNGWGMTMTSSDGSSETRQPPGIANIRKQPAAWRTLNQAVKYGHQAGAFDVGLKGASAELVVRYAAELPQQLEAAYEDAAAVYEYDCVLKRQFGRRDRNAGCASGRAARARLIPMVAAERRQALDASARLWAEQLPAVPKNQ</sequence>
<comment type="caution">
    <text evidence="2">The sequence shown here is derived from an EMBL/GenBank/DDBJ whole genome shotgun (WGS) entry which is preliminary data.</text>
</comment>
<evidence type="ECO:0000313" key="3">
    <source>
        <dbReference type="Proteomes" id="UP000440498"/>
    </source>
</evidence>
<gene>
    <name evidence="2" type="ORF">GEV02_13320</name>
</gene>
<dbReference type="Proteomes" id="UP000440498">
    <property type="component" value="Unassembled WGS sequence"/>
</dbReference>
<feature type="chain" id="PRO_5025619319" description="Lysozyme inhibitor LprI N-terminal domain-containing protein" evidence="1">
    <location>
        <begin position="27"/>
        <end position="227"/>
    </location>
</feature>
<feature type="signal peptide" evidence="1">
    <location>
        <begin position="1"/>
        <end position="26"/>
    </location>
</feature>
<dbReference type="RefSeq" id="WP_152838414.1">
    <property type="nucleotide sequence ID" value="NZ_WHUG01000004.1"/>
</dbReference>
<keyword evidence="1" id="KW-0732">Signal</keyword>